<protein>
    <recommendedName>
        <fullName evidence="10">Major facilitator superfamily (MFS) profile domain-containing protein</fullName>
    </recommendedName>
</protein>
<feature type="transmembrane region" description="Helical" evidence="9">
    <location>
        <begin position="412"/>
        <end position="431"/>
    </location>
</feature>
<dbReference type="InterPro" id="IPR003663">
    <property type="entry name" value="Sugar/inositol_transpt"/>
</dbReference>
<feature type="transmembrane region" description="Helical" evidence="9">
    <location>
        <begin position="51"/>
        <end position="71"/>
    </location>
</feature>
<dbReference type="Proteomes" id="UP001153737">
    <property type="component" value="Chromosome 5"/>
</dbReference>
<dbReference type="CDD" id="cd17358">
    <property type="entry name" value="MFS_GLUT6_8_Class3_like"/>
    <property type="match status" value="1"/>
</dbReference>
<feature type="transmembrane region" description="Helical" evidence="9">
    <location>
        <begin position="137"/>
        <end position="158"/>
    </location>
</feature>
<comment type="similarity">
    <text evidence="7">Belongs to the major facilitator superfamily. Sugar transporter (TC 2.A.1.1) family. Trehalose transporter subfamily.</text>
</comment>
<evidence type="ECO:0000256" key="9">
    <source>
        <dbReference type="SAM" id="Phobius"/>
    </source>
</evidence>
<feature type="transmembrane region" description="Helical" evidence="9">
    <location>
        <begin position="78"/>
        <end position="96"/>
    </location>
</feature>
<feature type="domain" description="Major facilitator superfamily (MFS) profile" evidence="10">
    <location>
        <begin position="4"/>
        <end position="434"/>
    </location>
</feature>
<dbReference type="Gene3D" id="1.20.1250.20">
    <property type="entry name" value="MFS general substrate transporter like domains"/>
    <property type="match status" value="1"/>
</dbReference>
<evidence type="ECO:0000259" key="10">
    <source>
        <dbReference type="PROSITE" id="PS50850"/>
    </source>
</evidence>
<dbReference type="PROSITE" id="PS50850">
    <property type="entry name" value="MFS"/>
    <property type="match status" value="1"/>
</dbReference>
<feature type="transmembrane region" description="Helical" evidence="9">
    <location>
        <begin position="309"/>
        <end position="331"/>
    </location>
</feature>
<feature type="transmembrane region" description="Helical" evidence="9">
    <location>
        <begin position="102"/>
        <end position="125"/>
    </location>
</feature>
<evidence type="ECO:0000256" key="2">
    <source>
        <dbReference type="ARBA" id="ARBA00022475"/>
    </source>
</evidence>
<gene>
    <name evidence="11" type="ORF">PHAECO_LOCUS8966</name>
</gene>
<dbReference type="InterPro" id="IPR050549">
    <property type="entry name" value="MFS_Trehalose_Transporter"/>
</dbReference>
<feature type="transmembrane region" description="Helical" evidence="9">
    <location>
        <begin position="343"/>
        <end position="367"/>
    </location>
</feature>
<feature type="transmembrane region" description="Helical" evidence="9">
    <location>
        <begin position="379"/>
        <end position="400"/>
    </location>
</feature>
<dbReference type="InterPro" id="IPR044775">
    <property type="entry name" value="MFS_ERD6/Tret1-like"/>
</dbReference>
<evidence type="ECO:0000256" key="8">
    <source>
        <dbReference type="RuleBase" id="RU003346"/>
    </source>
</evidence>
<accession>A0A9P0DWJ9</accession>
<dbReference type="InterPro" id="IPR005828">
    <property type="entry name" value="MFS_sugar_transport-like"/>
</dbReference>
<keyword evidence="3 9" id="KW-0812">Transmembrane</keyword>
<dbReference type="InterPro" id="IPR036259">
    <property type="entry name" value="MFS_trans_sf"/>
</dbReference>
<keyword evidence="4 9" id="KW-1133">Transmembrane helix</keyword>
<dbReference type="PRINTS" id="PR00171">
    <property type="entry name" value="SUGRTRNSPORT"/>
</dbReference>
<feature type="transmembrane region" description="Helical" evidence="9">
    <location>
        <begin position="164"/>
        <end position="183"/>
    </location>
</feature>
<comment type="subcellular location">
    <subcellularLocation>
        <location evidence="1">Cell membrane</location>
        <topology evidence="1">Multi-pass membrane protein</topology>
    </subcellularLocation>
</comment>
<dbReference type="AlphaFoldDB" id="A0A9P0DWJ9"/>
<dbReference type="InterPro" id="IPR020846">
    <property type="entry name" value="MFS_dom"/>
</dbReference>
<evidence type="ECO:0000256" key="3">
    <source>
        <dbReference type="ARBA" id="ARBA00022692"/>
    </source>
</evidence>
<feature type="transmembrane region" description="Helical" evidence="9">
    <location>
        <begin position="282"/>
        <end position="302"/>
    </location>
</feature>
<proteinExistence type="inferred from homology"/>
<evidence type="ECO:0000313" key="12">
    <source>
        <dbReference type="Proteomes" id="UP001153737"/>
    </source>
</evidence>
<evidence type="ECO:0000256" key="1">
    <source>
        <dbReference type="ARBA" id="ARBA00004651"/>
    </source>
</evidence>
<dbReference type="NCBIfam" id="TIGR00879">
    <property type="entry name" value="SP"/>
    <property type="match status" value="1"/>
</dbReference>
<reference evidence="11" key="2">
    <citation type="submission" date="2022-10" db="EMBL/GenBank/DDBJ databases">
        <authorList>
            <consortium name="ENA_rothamsted_submissions"/>
            <consortium name="culmorum"/>
            <person name="King R."/>
        </authorList>
    </citation>
    <scope>NUCLEOTIDE SEQUENCE</scope>
</reference>
<evidence type="ECO:0000256" key="5">
    <source>
        <dbReference type="ARBA" id="ARBA00023136"/>
    </source>
</evidence>
<dbReference type="GO" id="GO:0005886">
    <property type="term" value="C:plasma membrane"/>
    <property type="evidence" value="ECO:0007669"/>
    <property type="project" value="UniProtKB-SubCell"/>
</dbReference>
<dbReference type="Pfam" id="PF00083">
    <property type="entry name" value="Sugar_tr"/>
    <property type="match status" value="1"/>
</dbReference>
<keyword evidence="6" id="KW-0325">Glycoprotein</keyword>
<keyword evidence="5 9" id="KW-0472">Membrane</keyword>
<keyword evidence="12" id="KW-1185">Reference proteome</keyword>
<dbReference type="EMBL" id="OU896711">
    <property type="protein sequence ID" value="CAH1171147.1"/>
    <property type="molecule type" value="Genomic_DNA"/>
</dbReference>
<sequence length="447" mass="49145">MSNAYVIVLTGNIVNFVAGTVLTWSSPELDKLANDTETPFRYPIDEDERSWISSLFPLGSIFGPFIFGYLADVIGRKNTLLTCGVPFVVCYLLMAFGTEIWIFYLARFFLGVVLGGVFTVIPMYVGEVAEDTNRGALGSMMNVFLCSGLFFAYCVGPYTSVMVFNLILAVFAIIFLPTFYFLSPETPQYFISKGKYKEARESMQKIRGPTVNVDYELDAIQKKSKEDGKGNIMDIYRSKALTKALGISVGLVFFQQFSGINAVLFYAQTIFKKAGTSIKPEICSIIIGGVQFGTSFLTPLIADRLGRKVLLLVSAVGMVIAEVPLGIYCYLDSHGTNMSSVSFLPIVCLIAYIITYNFGFGPLPWAVMGEIFPANVKSIASSITAGFCWFCGFLIAKYFAAISDAIGMGPSFWIFSGFCAAAIPFTMFFVVETKGKNVDEIQKELDS</sequence>
<keyword evidence="2" id="KW-1003">Cell membrane</keyword>
<evidence type="ECO:0000256" key="7">
    <source>
        <dbReference type="ARBA" id="ARBA00024348"/>
    </source>
</evidence>
<evidence type="ECO:0000256" key="6">
    <source>
        <dbReference type="ARBA" id="ARBA00023180"/>
    </source>
</evidence>
<reference evidence="11" key="1">
    <citation type="submission" date="2022-01" db="EMBL/GenBank/DDBJ databases">
        <authorList>
            <person name="King R."/>
        </authorList>
    </citation>
    <scope>NUCLEOTIDE SEQUENCE</scope>
</reference>
<dbReference type="FunFam" id="1.20.1250.20:FF:000055">
    <property type="entry name" value="Facilitated trehalose transporter Tret1-2 homolog"/>
    <property type="match status" value="1"/>
</dbReference>
<evidence type="ECO:0000256" key="4">
    <source>
        <dbReference type="ARBA" id="ARBA00022989"/>
    </source>
</evidence>
<name>A0A9P0DWJ9_PHACE</name>
<dbReference type="GO" id="GO:0051119">
    <property type="term" value="F:sugar transmembrane transporter activity"/>
    <property type="evidence" value="ECO:0007669"/>
    <property type="project" value="InterPro"/>
</dbReference>
<feature type="transmembrane region" description="Helical" evidence="9">
    <location>
        <begin position="244"/>
        <end position="267"/>
    </location>
</feature>
<dbReference type="PANTHER" id="PTHR48021">
    <property type="match status" value="1"/>
</dbReference>
<dbReference type="PANTHER" id="PTHR48021:SF47">
    <property type="entry name" value="GH17672P"/>
    <property type="match status" value="1"/>
</dbReference>
<evidence type="ECO:0000313" key="11">
    <source>
        <dbReference type="EMBL" id="CAH1171147.1"/>
    </source>
</evidence>
<dbReference type="OrthoDB" id="4142200at2759"/>
<organism evidence="11 12">
    <name type="scientific">Phaedon cochleariae</name>
    <name type="common">Mustard beetle</name>
    <dbReference type="NCBI Taxonomy" id="80249"/>
    <lineage>
        <taxon>Eukaryota</taxon>
        <taxon>Metazoa</taxon>
        <taxon>Ecdysozoa</taxon>
        <taxon>Arthropoda</taxon>
        <taxon>Hexapoda</taxon>
        <taxon>Insecta</taxon>
        <taxon>Pterygota</taxon>
        <taxon>Neoptera</taxon>
        <taxon>Endopterygota</taxon>
        <taxon>Coleoptera</taxon>
        <taxon>Polyphaga</taxon>
        <taxon>Cucujiformia</taxon>
        <taxon>Chrysomeloidea</taxon>
        <taxon>Chrysomelidae</taxon>
        <taxon>Chrysomelinae</taxon>
        <taxon>Chrysomelini</taxon>
        <taxon>Phaedon</taxon>
    </lineage>
</organism>
<keyword evidence="8" id="KW-0813">Transport</keyword>
<dbReference type="SUPFAM" id="SSF103473">
    <property type="entry name" value="MFS general substrate transporter"/>
    <property type="match status" value="1"/>
</dbReference>